<keyword evidence="5" id="KW-1185">Reference proteome</keyword>
<sequence length="253" mass="27772">MKVFTLLLAMAVSVVASAQNTINHYRYVLVPERFDIFKNEDQYGMNTMTKSLLEGVGFKAYMTDEQLPADLANNKCGALKAELVEKKKFLATGLILILKDCQGTIVYQGQEGKSREKEWQAAYTEALRNAFVSLNAAQYKYDSTATTVSAPAANTAAPAMSAPVAAAPVISPATPASVSDSKDILYAQANANGFQLIDTSPKKVMTLLKTSQQDSFIADDGVAKGIVFKRNGEWYFEYYKEEKLVSVKLNIKF</sequence>
<accession>A0A1K1MWG9</accession>
<dbReference type="STRING" id="1004.SAMN05661012_00954"/>
<feature type="chain" id="PRO_5012408086" evidence="1">
    <location>
        <begin position="19"/>
        <end position="253"/>
    </location>
</feature>
<name>A0A1K1MWG9_9BACT</name>
<dbReference type="OrthoDB" id="1274006at2"/>
<dbReference type="RefSeq" id="WP_072357441.1">
    <property type="nucleotide sequence ID" value="NZ_CBHWAX010000223.1"/>
</dbReference>
<reference evidence="2 4" key="1">
    <citation type="submission" date="2016-11" db="EMBL/GenBank/DDBJ databases">
        <authorList>
            <person name="Jaros S."/>
            <person name="Januszkiewicz K."/>
            <person name="Wedrychowicz H."/>
        </authorList>
    </citation>
    <scope>NUCLEOTIDE SEQUENCE [LARGE SCALE GENOMIC DNA]</scope>
    <source>
        <strain evidence="2 4">DSM 784</strain>
    </source>
</reference>
<proteinExistence type="predicted"/>
<dbReference type="Proteomes" id="UP000183788">
    <property type="component" value="Unassembled WGS sequence"/>
</dbReference>
<protein>
    <submittedName>
        <fullName evidence="2">Uncharacterized protein</fullName>
    </submittedName>
</protein>
<dbReference type="EMBL" id="CP140154">
    <property type="protein sequence ID" value="WQG91326.1"/>
    <property type="molecule type" value="Genomic_DNA"/>
</dbReference>
<feature type="signal peptide" evidence="1">
    <location>
        <begin position="1"/>
        <end position="18"/>
    </location>
</feature>
<organism evidence="2 4">
    <name type="scientific">Chitinophaga sancti</name>
    <dbReference type="NCBI Taxonomy" id="1004"/>
    <lineage>
        <taxon>Bacteria</taxon>
        <taxon>Pseudomonadati</taxon>
        <taxon>Bacteroidota</taxon>
        <taxon>Chitinophagia</taxon>
        <taxon>Chitinophagales</taxon>
        <taxon>Chitinophagaceae</taxon>
        <taxon>Chitinophaga</taxon>
    </lineage>
</organism>
<evidence type="ECO:0000313" key="3">
    <source>
        <dbReference type="EMBL" id="WQG91326.1"/>
    </source>
</evidence>
<evidence type="ECO:0000313" key="5">
    <source>
        <dbReference type="Proteomes" id="UP001326715"/>
    </source>
</evidence>
<dbReference type="Proteomes" id="UP001326715">
    <property type="component" value="Chromosome"/>
</dbReference>
<dbReference type="AlphaFoldDB" id="A0A1K1MWG9"/>
<evidence type="ECO:0000313" key="2">
    <source>
        <dbReference type="EMBL" id="SFW27447.1"/>
    </source>
</evidence>
<gene>
    <name evidence="2" type="ORF">SAMN05661012_00954</name>
    <name evidence="3" type="ORF">SR876_07430</name>
</gene>
<keyword evidence="1" id="KW-0732">Signal</keyword>
<dbReference type="EMBL" id="FPIZ01000002">
    <property type="protein sequence ID" value="SFW27447.1"/>
    <property type="molecule type" value="Genomic_DNA"/>
</dbReference>
<evidence type="ECO:0000313" key="4">
    <source>
        <dbReference type="Proteomes" id="UP000183788"/>
    </source>
</evidence>
<evidence type="ECO:0000256" key="1">
    <source>
        <dbReference type="SAM" id="SignalP"/>
    </source>
</evidence>
<reference evidence="3 5" key="2">
    <citation type="submission" date="2023-11" db="EMBL/GenBank/DDBJ databases">
        <title>MicrobeMod: A computational toolkit for identifying prokaryotic methylation and restriction-modification with nanopore sequencing.</title>
        <authorList>
            <person name="Crits-Christoph A."/>
            <person name="Kang S.C."/>
            <person name="Lee H."/>
            <person name="Ostrov N."/>
        </authorList>
    </citation>
    <scope>NUCLEOTIDE SEQUENCE [LARGE SCALE GENOMIC DNA]</scope>
    <source>
        <strain evidence="3 5">ATCC 23090</strain>
    </source>
</reference>